<protein>
    <submittedName>
        <fullName evidence="2">Uncharacterized protein</fullName>
    </submittedName>
</protein>
<feature type="transmembrane region" description="Helical" evidence="1">
    <location>
        <begin position="115"/>
        <end position="140"/>
    </location>
</feature>
<name>A0A953J8T0_9BACT</name>
<sequence length="232" mass="25112">MANILERVLTEPLQEFTERVIRFLPNLLSAAFILVLGIIAGRIVYALLTRVFSFFRLDELAERSGIDRLVASGGVREPLSLLAARAAGWLTFLFFAVVSLESLQVRAVEMLLQKLFYYLPNVFVAVVIVLLGYSLSAFLGRAALLAAVNAGLKVARPAGQVVQGVVLLFTFAVALEQLGIGKETALIAFSVLFGGVVLALSIAFGLGGRDAAKAYIEKKLSGEREEDTIEHL</sequence>
<dbReference type="EMBL" id="JAIOIV010000083">
    <property type="protein sequence ID" value="MBZ0156672.1"/>
    <property type="molecule type" value="Genomic_DNA"/>
</dbReference>
<reference evidence="2" key="2">
    <citation type="submission" date="2021-08" db="EMBL/GenBank/DDBJ databases">
        <authorList>
            <person name="Dalcin Martins P."/>
        </authorList>
    </citation>
    <scope>NUCLEOTIDE SEQUENCE</scope>
    <source>
        <strain evidence="2">MAG_39</strain>
    </source>
</reference>
<feature type="transmembrane region" description="Helical" evidence="1">
    <location>
        <begin position="186"/>
        <end position="206"/>
    </location>
</feature>
<keyword evidence="1" id="KW-0472">Membrane</keyword>
<dbReference type="AlphaFoldDB" id="A0A953J8T0"/>
<evidence type="ECO:0000256" key="1">
    <source>
        <dbReference type="SAM" id="Phobius"/>
    </source>
</evidence>
<evidence type="ECO:0000313" key="3">
    <source>
        <dbReference type="Proteomes" id="UP000705867"/>
    </source>
</evidence>
<accession>A0A953J8T0</accession>
<feature type="transmembrane region" description="Helical" evidence="1">
    <location>
        <begin position="27"/>
        <end position="48"/>
    </location>
</feature>
<evidence type="ECO:0000313" key="2">
    <source>
        <dbReference type="EMBL" id="MBZ0156672.1"/>
    </source>
</evidence>
<reference evidence="2" key="1">
    <citation type="journal article" date="2021" name="bioRxiv">
        <title>Unraveling nitrogen, sulfur and carbon metabolic pathways and microbial community transcriptional responses to substrate deprivation and toxicity stresses in a bioreactor mimicking anoxic brackish coastal sediment conditions.</title>
        <authorList>
            <person name="Martins P.D."/>
            <person name="Echeveste M.J."/>
            <person name="Arshad A."/>
            <person name="Kurth J."/>
            <person name="Ouboter H."/>
            <person name="Jetten M.S.M."/>
            <person name="Welte C.U."/>
        </authorList>
    </citation>
    <scope>NUCLEOTIDE SEQUENCE</scope>
    <source>
        <strain evidence="2">MAG_39</strain>
    </source>
</reference>
<dbReference type="Pfam" id="PF05552">
    <property type="entry name" value="MS_channel_1st_1"/>
    <property type="match status" value="2"/>
</dbReference>
<feature type="transmembrane region" description="Helical" evidence="1">
    <location>
        <begin position="82"/>
        <end position="103"/>
    </location>
</feature>
<dbReference type="Proteomes" id="UP000705867">
    <property type="component" value="Unassembled WGS sequence"/>
</dbReference>
<keyword evidence="1" id="KW-1133">Transmembrane helix</keyword>
<proteinExistence type="predicted"/>
<gene>
    <name evidence="2" type="ORF">K8I29_10760</name>
</gene>
<feature type="transmembrane region" description="Helical" evidence="1">
    <location>
        <begin position="161"/>
        <end position="180"/>
    </location>
</feature>
<dbReference type="InterPro" id="IPR008910">
    <property type="entry name" value="MSC_TM_helix"/>
</dbReference>
<organism evidence="2 3">
    <name type="scientific">Candidatus Nitrobium versatile</name>
    <dbReference type="NCBI Taxonomy" id="2884831"/>
    <lineage>
        <taxon>Bacteria</taxon>
        <taxon>Pseudomonadati</taxon>
        <taxon>Nitrospirota</taxon>
        <taxon>Nitrospiria</taxon>
        <taxon>Nitrospirales</taxon>
        <taxon>Nitrospiraceae</taxon>
        <taxon>Candidatus Nitrobium</taxon>
    </lineage>
</organism>
<comment type="caution">
    <text evidence="2">The sequence shown here is derived from an EMBL/GenBank/DDBJ whole genome shotgun (WGS) entry which is preliminary data.</text>
</comment>
<keyword evidence="1" id="KW-0812">Transmembrane</keyword>